<dbReference type="Proteomes" id="UP001652625">
    <property type="component" value="Chromosome 07"/>
</dbReference>
<dbReference type="InterPro" id="IPR022894">
    <property type="entry name" value="Oligoribonuclease"/>
</dbReference>
<sequence length="779" mass="88388">MDLLLSNAIKAKHLPNITTYKVKLRNNLKDLNSKFPVVNKDLLSLRNSEMEAFIPMLKENEDYIVLKSMENGNCLYNSAALLINSSDKTHEILRLLTSVELFEKATFYSRYPIILNQVESKSFSSLTSVFMACVSFESSDSFTELNDINISELIKKEAYNNCRNNKFASFLCLIALSTVLNKQIRSVYLEFGLEKYKKLFNVSIYPSGDHKKNKEILSILWCNTDCRSVSKNKDMWSPNHFVPIVKREVLGLKKFVKSDLKRGSCSVLLSVLSHSSVTTKVLNLSCQPPKNLFSNKKSLVQSHIKFCIDNETKIVDVGIDITPNPILLNCNPCASDQSSSLPFYDVETSKGKLFGRDCIAANIVLQLNKLRYKDGKGDPKGFVAFLDQHKLPRGLLPRYRGNRLHILFHTCGILIHHYEILKTFLFSGLALCGGLRYSLYQDFTSETGIRELCALALIGKLLTGPWMTKFYIQPGQGLDYISGIQVVKNVRNTLIESSKDPLNLIKQKTDFFGNIIKDPVFDSIISFCPVTDEMSKTLAECLKAVVSVIDRQYKRQFNMSSNDQIMNQTKSARLHNIDSEELMGMFSAAKQKAPNATLCFLSSKLRACKNKTTALLSKKPTDIQNKLTLWAISNARKTRFANAQSHKEMTSELIKRMADKIQNKKFKEQRKIEKILKNCMPNQIKEIFPDLENNEASNIEEILIGAAIGKCICHLWFDNATNSQDVYYGRLLSIKKKNSGIYIVSYWKPNENEDDDAVEYEMSKYQLSADIISGNMVIS</sequence>
<reference evidence="3" key="1">
    <citation type="submission" date="2025-08" db="UniProtKB">
        <authorList>
            <consortium name="RefSeq"/>
        </authorList>
    </citation>
    <scope>IDENTIFICATION</scope>
</reference>
<evidence type="ECO:0000313" key="3">
    <source>
        <dbReference type="RefSeq" id="XP_065657364.1"/>
    </source>
</evidence>
<accession>A0ABM4C6Y0</accession>
<dbReference type="PANTHER" id="PTHR11046">
    <property type="entry name" value="OLIGORIBONUCLEASE, MITOCHONDRIAL"/>
    <property type="match status" value="1"/>
</dbReference>
<keyword evidence="1" id="KW-0378">Hydrolase</keyword>
<dbReference type="PANTHER" id="PTHR11046:SF25">
    <property type="match status" value="1"/>
</dbReference>
<name>A0ABM4C6Y0_HYDVU</name>
<dbReference type="GeneID" id="136082337"/>
<dbReference type="RefSeq" id="XP_065657364.1">
    <property type="nucleotide sequence ID" value="XM_065801292.1"/>
</dbReference>
<evidence type="ECO:0000256" key="1">
    <source>
        <dbReference type="ARBA" id="ARBA00022722"/>
    </source>
</evidence>
<keyword evidence="2" id="KW-1185">Reference proteome</keyword>
<keyword evidence="1" id="KW-0540">Nuclease</keyword>
<protein>
    <submittedName>
        <fullName evidence="3">Uncharacterized protein LOC136082337</fullName>
    </submittedName>
</protein>
<evidence type="ECO:0000313" key="2">
    <source>
        <dbReference type="Proteomes" id="UP001652625"/>
    </source>
</evidence>
<organism evidence="2 3">
    <name type="scientific">Hydra vulgaris</name>
    <name type="common">Hydra</name>
    <name type="synonym">Hydra attenuata</name>
    <dbReference type="NCBI Taxonomy" id="6087"/>
    <lineage>
        <taxon>Eukaryota</taxon>
        <taxon>Metazoa</taxon>
        <taxon>Cnidaria</taxon>
        <taxon>Hydrozoa</taxon>
        <taxon>Hydroidolina</taxon>
        <taxon>Anthoathecata</taxon>
        <taxon>Aplanulata</taxon>
        <taxon>Hydridae</taxon>
        <taxon>Hydra</taxon>
    </lineage>
</organism>
<proteinExistence type="predicted"/>
<gene>
    <name evidence="3" type="primary">LOC136082337</name>
</gene>